<evidence type="ECO:0000313" key="12">
    <source>
        <dbReference type="EnsemblPlants" id="Solyc05g052040.1.1.1"/>
    </source>
</evidence>
<evidence type="ECO:0000313" key="13">
    <source>
        <dbReference type="Proteomes" id="UP000004994"/>
    </source>
</evidence>
<dbReference type="InterPro" id="IPR016177">
    <property type="entry name" value="DNA-bd_dom_sf"/>
</dbReference>
<proteinExistence type="inferred from homology"/>
<dbReference type="GO" id="GO:0009873">
    <property type="term" value="P:ethylene-activated signaling pathway"/>
    <property type="evidence" value="ECO:0007669"/>
    <property type="project" value="UniProtKB-KW"/>
</dbReference>
<dbReference type="InterPro" id="IPR001471">
    <property type="entry name" value="AP2/ERF_dom"/>
</dbReference>
<dbReference type="PaxDb" id="4081-Solyc05g052040.1.1"/>
<keyword evidence="2" id="KW-0936">Ethylene signaling pathway</keyword>
<dbReference type="InterPro" id="IPR051758">
    <property type="entry name" value="ERF/AP2-like"/>
</dbReference>
<keyword evidence="8" id="KW-0539">Nucleus</keyword>
<keyword evidence="5" id="KW-0238">DNA-binding</keyword>
<dbReference type="SMR" id="A0A3Q7GLA6"/>
<dbReference type="PANTHER" id="PTHR31657:SF87">
    <property type="entry name" value="ETHYLENE-RESPONSIVE TRANSCRIPTION FACTOR RAP2-13"/>
    <property type="match status" value="1"/>
</dbReference>
<dbReference type="GO" id="GO:0006952">
    <property type="term" value="P:defense response"/>
    <property type="evidence" value="ECO:0007669"/>
    <property type="project" value="UniProtKB-KW"/>
</dbReference>
<protein>
    <recommendedName>
        <fullName evidence="11">AP2/ERF domain-containing protein</fullName>
    </recommendedName>
</protein>
<dbReference type="Gene3D" id="3.30.730.10">
    <property type="entry name" value="AP2/ERF domain"/>
    <property type="match status" value="1"/>
</dbReference>
<organism evidence="12">
    <name type="scientific">Solanum lycopersicum</name>
    <name type="common">Tomato</name>
    <name type="synonym">Lycopersicon esculentum</name>
    <dbReference type="NCBI Taxonomy" id="4081"/>
    <lineage>
        <taxon>Eukaryota</taxon>
        <taxon>Viridiplantae</taxon>
        <taxon>Streptophyta</taxon>
        <taxon>Embryophyta</taxon>
        <taxon>Tracheophyta</taxon>
        <taxon>Spermatophyta</taxon>
        <taxon>Magnoliopsida</taxon>
        <taxon>eudicotyledons</taxon>
        <taxon>Gunneridae</taxon>
        <taxon>Pentapetalae</taxon>
        <taxon>asterids</taxon>
        <taxon>lamiids</taxon>
        <taxon>Solanales</taxon>
        <taxon>Solanaceae</taxon>
        <taxon>Solanoideae</taxon>
        <taxon>Solaneae</taxon>
        <taxon>Solanum</taxon>
        <taxon>Solanum subgen. Lycopersicon</taxon>
    </lineage>
</organism>
<evidence type="ECO:0000256" key="9">
    <source>
        <dbReference type="ARBA" id="ARBA00024343"/>
    </source>
</evidence>
<feature type="compositionally biased region" description="Basic and acidic residues" evidence="10">
    <location>
        <begin position="167"/>
        <end position="192"/>
    </location>
</feature>
<dbReference type="PRINTS" id="PR00367">
    <property type="entry name" value="ETHRSPELEMNT"/>
</dbReference>
<dbReference type="GO" id="GO:0005634">
    <property type="term" value="C:nucleus"/>
    <property type="evidence" value="ECO:0007669"/>
    <property type="project" value="UniProtKB-SubCell"/>
</dbReference>
<evidence type="ECO:0000256" key="2">
    <source>
        <dbReference type="ARBA" id="ARBA00022745"/>
    </source>
</evidence>
<keyword evidence="6" id="KW-0010">Activator</keyword>
<dbReference type="Proteomes" id="UP000004994">
    <property type="component" value="Chromosome 5"/>
</dbReference>
<dbReference type="AlphaFoldDB" id="A0A3Q7GLA6"/>
<dbReference type="Gramene" id="Solyc05g052040.1.1">
    <property type="protein sequence ID" value="Solyc05g052040.1.1.1"/>
    <property type="gene ID" value="Solyc05g052040.1"/>
</dbReference>
<evidence type="ECO:0000259" key="11">
    <source>
        <dbReference type="PROSITE" id="PS51032"/>
    </source>
</evidence>
<sequence length="365" mass="41515">MDKPHKWLPCSNQEGPKKPPLKLKFSTLYNLHFHSSFSTQFNYQQYFSRKKMDSSSLEMIRQHLLDDVVFMETCSSSSSSSLETTSSTLYSQTSSNSESLESLTSEIKLESNFSVYPDFINTPQSSNLESVSRFFDNSTIEFQAKPQKKRSFNDRKPSLNISIPSVKKTEEPKTGEVKTGEPKTEEPKTGEVKTEYSVKEKMVENSEKKRYRGVRQRPWGKFAAEIRDPTRKGTRVWLGTFDTAMDAAMAYDRAAFRLRGSKAILNFPLEVSNFKQENHEIEKNVVNLNSNTNSCGKRVRGEMENDDGIVMKKEVKREQMVATPLTPSNWSSIWDCGNGKGIFEVPPLSPLSPHSNFGYSQLLVS</sequence>
<dbReference type="EnsemblPlants" id="Solyc05g052040.1.1">
    <property type="protein sequence ID" value="Solyc05g052040.1.1.1"/>
    <property type="gene ID" value="Solyc05g052040.1"/>
</dbReference>
<name>A0A3Q7GLA6_SOLLC</name>
<evidence type="ECO:0000256" key="8">
    <source>
        <dbReference type="ARBA" id="ARBA00023242"/>
    </source>
</evidence>
<evidence type="ECO:0000256" key="6">
    <source>
        <dbReference type="ARBA" id="ARBA00023159"/>
    </source>
</evidence>
<feature type="region of interest" description="Disordered" evidence="10">
    <location>
        <begin position="145"/>
        <end position="192"/>
    </location>
</feature>
<evidence type="ECO:0000256" key="7">
    <source>
        <dbReference type="ARBA" id="ARBA00023163"/>
    </source>
</evidence>
<comment type="similarity">
    <text evidence="9">Belongs to the AP2/ERF transcription factor family. ERF subfamily.</text>
</comment>
<reference evidence="12" key="2">
    <citation type="submission" date="2019-01" db="UniProtKB">
        <authorList>
            <consortium name="EnsemblPlants"/>
        </authorList>
    </citation>
    <scope>IDENTIFICATION</scope>
    <source>
        <strain evidence="12">cv. Heinz 1706</strain>
    </source>
</reference>
<dbReference type="GO" id="GO:0003700">
    <property type="term" value="F:DNA-binding transcription factor activity"/>
    <property type="evidence" value="ECO:0007669"/>
    <property type="project" value="InterPro"/>
</dbReference>
<dbReference type="FunCoup" id="A0A3Q7GLA6">
    <property type="interactions" value="14"/>
</dbReference>
<dbReference type="PANTHER" id="PTHR31657">
    <property type="entry name" value="ETHYLENE-RESPONSIVE TRANSCRIPTION FACTOR ERF061"/>
    <property type="match status" value="1"/>
</dbReference>
<dbReference type="PROSITE" id="PS51032">
    <property type="entry name" value="AP2_ERF"/>
    <property type="match status" value="1"/>
</dbReference>
<dbReference type="InterPro" id="IPR036955">
    <property type="entry name" value="AP2/ERF_dom_sf"/>
</dbReference>
<evidence type="ECO:0000256" key="5">
    <source>
        <dbReference type="ARBA" id="ARBA00023125"/>
    </source>
</evidence>
<accession>A0A3Q7GLA6</accession>
<keyword evidence="7" id="KW-0804">Transcription</keyword>
<evidence type="ECO:0000256" key="10">
    <source>
        <dbReference type="SAM" id="MobiDB-lite"/>
    </source>
</evidence>
<dbReference type="STRING" id="4081.A0A3Q7GLA6"/>
<reference evidence="12" key="1">
    <citation type="journal article" date="2012" name="Nature">
        <title>The tomato genome sequence provides insights into fleshy fruit evolution.</title>
        <authorList>
            <consortium name="Tomato Genome Consortium"/>
        </authorList>
    </citation>
    <scope>NUCLEOTIDE SEQUENCE [LARGE SCALE GENOMIC DNA]</scope>
    <source>
        <strain evidence="12">cv. Heinz 1706</strain>
    </source>
</reference>
<dbReference type="OMA" id="VFMENYC"/>
<keyword evidence="13" id="KW-1185">Reference proteome</keyword>
<keyword evidence="3" id="KW-0611">Plant defense</keyword>
<dbReference type="FunFam" id="3.30.730.10:FF:000001">
    <property type="entry name" value="Ethylene-responsive transcription factor 2"/>
    <property type="match status" value="1"/>
</dbReference>
<evidence type="ECO:0000256" key="1">
    <source>
        <dbReference type="ARBA" id="ARBA00004123"/>
    </source>
</evidence>
<dbReference type="InParanoid" id="A0A3Q7GLA6"/>
<feature type="domain" description="AP2/ERF" evidence="11">
    <location>
        <begin position="210"/>
        <end position="268"/>
    </location>
</feature>
<dbReference type="Pfam" id="PF00847">
    <property type="entry name" value="AP2"/>
    <property type="match status" value="1"/>
</dbReference>
<dbReference type="SMART" id="SM00380">
    <property type="entry name" value="AP2"/>
    <property type="match status" value="1"/>
</dbReference>
<evidence type="ECO:0000256" key="3">
    <source>
        <dbReference type="ARBA" id="ARBA00022821"/>
    </source>
</evidence>
<evidence type="ECO:0000256" key="4">
    <source>
        <dbReference type="ARBA" id="ARBA00023015"/>
    </source>
</evidence>
<dbReference type="SUPFAM" id="SSF54171">
    <property type="entry name" value="DNA-binding domain"/>
    <property type="match status" value="1"/>
</dbReference>
<comment type="subcellular location">
    <subcellularLocation>
        <location evidence="1">Nucleus</location>
    </subcellularLocation>
</comment>
<keyword evidence="4" id="KW-0805">Transcription regulation</keyword>
<dbReference type="CDD" id="cd00018">
    <property type="entry name" value="AP2"/>
    <property type="match status" value="1"/>
</dbReference>
<dbReference type="GO" id="GO:0000976">
    <property type="term" value="F:transcription cis-regulatory region binding"/>
    <property type="evidence" value="ECO:0007669"/>
    <property type="project" value="UniProtKB-ARBA"/>
</dbReference>